<dbReference type="STRING" id="1220162.K1WTZ6"/>
<evidence type="ECO:0008006" key="5">
    <source>
        <dbReference type="Google" id="ProtNLM"/>
    </source>
</evidence>
<dbReference type="OrthoDB" id="61390at2759"/>
<comment type="caution">
    <text evidence="3">The sequence shown here is derived from an EMBL/GenBank/DDBJ whole genome shotgun (WGS) entry which is preliminary data.</text>
</comment>
<feature type="signal peptide" evidence="2">
    <location>
        <begin position="1"/>
        <end position="23"/>
    </location>
</feature>
<organism evidence="3 4">
    <name type="scientific">Trichosporon asahii var. asahii (strain CBS 8904)</name>
    <name type="common">Yeast</name>
    <dbReference type="NCBI Taxonomy" id="1220162"/>
    <lineage>
        <taxon>Eukaryota</taxon>
        <taxon>Fungi</taxon>
        <taxon>Dikarya</taxon>
        <taxon>Basidiomycota</taxon>
        <taxon>Agaricomycotina</taxon>
        <taxon>Tremellomycetes</taxon>
        <taxon>Trichosporonales</taxon>
        <taxon>Trichosporonaceae</taxon>
        <taxon>Trichosporon</taxon>
    </lineage>
</organism>
<feature type="region of interest" description="Disordered" evidence="1">
    <location>
        <begin position="423"/>
        <end position="457"/>
    </location>
</feature>
<keyword evidence="4" id="KW-1185">Reference proteome</keyword>
<sequence length="457" mass="51195">MTLAGNILVLVSAFPLIWRTVQPLIPPQYVESYAYWDAETLNDGQKVDGRVPRWRNMGYWTSPDESFTQANEALANKLLQFADAQTDGRTLDIGFGGGETLLLHLSQGANVTGLTTLPSDVTSARGLVSSIYPESSVEYYTGSASYTRGKDVDHPLNPERVLASGPAQPFDLIYALDVAYHIPPTVYQFAANAHSALREGGVLAYTDVLPPAKLTSFPGRILGMWLALPLGVPHRNVIDRPASLDEYKAELEQMGYDNVRIEDWSSNVWEGLADNLEKREGKGWKLAAKGFRYAGKHGWKYIAVRGERGTPPSQQTAEEQEEEHNEHHDEKDEKAWSKGRVRIGTSVELPTPYPGTRDRPASLDEYKAELEQMGYDNVRIEDWSSNVWEGLADNLEKREGKGWKLAAKGFRYAGKHGWKYIAVRGERGTPPSQQTAEEQEEEHNEHHDEKDEKEAEL</sequence>
<gene>
    <name evidence="3" type="ORF">A1Q2_01400</name>
</gene>
<keyword evidence="2" id="KW-0732">Signal</keyword>
<dbReference type="HOGENOM" id="CLU_039068_3_1_1"/>
<feature type="compositionally biased region" description="Basic and acidic residues" evidence="1">
    <location>
        <begin position="324"/>
        <end position="336"/>
    </location>
</feature>
<dbReference type="Pfam" id="PF13489">
    <property type="entry name" value="Methyltransf_23"/>
    <property type="match status" value="1"/>
</dbReference>
<reference evidence="3 4" key="1">
    <citation type="journal article" date="2012" name="Eukaryot. Cell">
        <title>Genome sequence of the Trichosporon asahii environmental strain CBS 8904.</title>
        <authorList>
            <person name="Yang R.Y."/>
            <person name="Li H.T."/>
            <person name="Zhu H."/>
            <person name="Zhou G.P."/>
            <person name="Wang M."/>
            <person name="Wang L."/>
        </authorList>
    </citation>
    <scope>NUCLEOTIDE SEQUENCE [LARGE SCALE GENOMIC DNA]</scope>
    <source>
        <strain evidence="3 4">CBS 8904</strain>
    </source>
</reference>
<dbReference type="AlphaFoldDB" id="K1WTZ6"/>
<accession>K1WTZ6</accession>
<dbReference type="eggNOG" id="ENOG502S5S2">
    <property type="taxonomic scope" value="Eukaryota"/>
</dbReference>
<dbReference type="CDD" id="cd02440">
    <property type="entry name" value="AdoMet_MTases"/>
    <property type="match status" value="1"/>
</dbReference>
<feature type="compositionally biased region" description="Basic and acidic residues" evidence="1">
    <location>
        <begin position="443"/>
        <end position="457"/>
    </location>
</feature>
<evidence type="ECO:0000256" key="1">
    <source>
        <dbReference type="SAM" id="MobiDB-lite"/>
    </source>
</evidence>
<evidence type="ECO:0000313" key="4">
    <source>
        <dbReference type="Proteomes" id="UP000006757"/>
    </source>
</evidence>
<name>K1WTZ6_TRIAC</name>
<dbReference type="EMBL" id="AMBO01000227">
    <property type="protein sequence ID" value="EKD04369.1"/>
    <property type="molecule type" value="Genomic_DNA"/>
</dbReference>
<dbReference type="SUPFAM" id="SSF53335">
    <property type="entry name" value="S-adenosyl-L-methionine-dependent methyltransferases"/>
    <property type="match status" value="1"/>
</dbReference>
<dbReference type="InterPro" id="IPR029063">
    <property type="entry name" value="SAM-dependent_MTases_sf"/>
</dbReference>
<evidence type="ECO:0000313" key="3">
    <source>
        <dbReference type="EMBL" id="EKD04369.1"/>
    </source>
</evidence>
<evidence type="ECO:0000256" key="2">
    <source>
        <dbReference type="SAM" id="SignalP"/>
    </source>
</evidence>
<protein>
    <recommendedName>
        <fullName evidence="5">S-adenosyl-L-methionine-dependent methyltransferase</fullName>
    </recommendedName>
</protein>
<dbReference type="Proteomes" id="UP000006757">
    <property type="component" value="Unassembled WGS sequence"/>
</dbReference>
<feature type="region of interest" description="Disordered" evidence="1">
    <location>
        <begin position="307"/>
        <end position="337"/>
    </location>
</feature>
<proteinExistence type="predicted"/>
<feature type="chain" id="PRO_5003853076" description="S-adenosyl-L-methionine-dependent methyltransferase" evidence="2">
    <location>
        <begin position="24"/>
        <end position="457"/>
    </location>
</feature>
<dbReference type="InParanoid" id="K1WTZ6"/>
<dbReference type="Gene3D" id="3.40.50.150">
    <property type="entry name" value="Vaccinia Virus protein VP39"/>
    <property type="match status" value="1"/>
</dbReference>